<name>G1X930_ARTOA</name>
<evidence type="ECO:0000313" key="3">
    <source>
        <dbReference type="Proteomes" id="UP000008784"/>
    </source>
</evidence>
<dbReference type="RefSeq" id="XP_011120992.1">
    <property type="nucleotide sequence ID" value="XM_011122690.1"/>
</dbReference>
<dbReference type="SUPFAM" id="SSF81383">
    <property type="entry name" value="F-box domain"/>
    <property type="match status" value="1"/>
</dbReference>
<proteinExistence type="predicted"/>
<dbReference type="InParanoid" id="G1X930"/>
<dbReference type="InterPro" id="IPR036047">
    <property type="entry name" value="F-box-like_dom_sf"/>
</dbReference>
<gene>
    <name evidence="2" type="ORF">AOL_s00076g137</name>
</gene>
<reference evidence="2 3" key="1">
    <citation type="journal article" date="2011" name="PLoS Pathog.">
        <title>Genomic and proteomic analyses of the fungus Arthrobotrys oligospora provide insights into nematode-trap formation.</title>
        <authorList>
            <person name="Yang J."/>
            <person name="Wang L."/>
            <person name="Ji X."/>
            <person name="Feng Y."/>
            <person name="Li X."/>
            <person name="Zou C."/>
            <person name="Xu J."/>
            <person name="Ren Y."/>
            <person name="Mi Q."/>
            <person name="Wu J."/>
            <person name="Liu S."/>
            <person name="Liu Y."/>
            <person name="Huang X."/>
            <person name="Wang H."/>
            <person name="Niu X."/>
            <person name="Li J."/>
            <person name="Liang L."/>
            <person name="Luo Y."/>
            <person name="Ji K."/>
            <person name="Zhou W."/>
            <person name="Yu Z."/>
            <person name="Li G."/>
            <person name="Liu Y."/>
            <person name="Li L."/>
            <person name="Qiao M."/>
            <person name="Feng L."/>
            <person name="Zhang K.-Q."/>
        </authorList>
    </citation>
    <scope>NUCLEOTIDE SEQUENCE [LARGE SCALE GENOMIC DNA]</scope>
    <source>
        <strain evidence="3">ATCC 24927 / CBS 115.81 / DSM 1491</strain>
    </source>
</reference>
<evidence type="ECO:0000259" key="1">
    <source>
        <dbReference type="Pfam" id="PF12937"/>
    </source>
</evidence>
<organism evidence="2 3">
    <name type="scientific">Arthrobotrys oligospora (strain ATCC 24927 / CBS 115.81 / DSM 1491)</name>
    <name type="common">Nematode-trapping fungus</name>
    <name type="synonym">Didymozoophaga oligospora</name>
    <dbReference type="NCBI Taxonomy" id="756982"/>
    <lineage>
        <taxon>Eukaryota</taxon>
        <taxon>Fungi</taxon>
        <taxon>Dikarya</taxon>
        <taxon>Ascomycota</taxon>
        <taxon>Pezizomycotina</taxon>
        <taxon>Orbiliomycetes</taxon>
        <taxon>Orbiliales</taxon>
        <taxon>Orbiliaceae</taxon>
        <taxon>Orbilia</taxon>
        <taxon>Orbilia oligospora</taxon>
    </lineage>
</organism>
<dbReference type="EMBL" id="ADOT01000123">
    <property type="protein sequence ID" value="EGX50373.1"/>
    <property type="molecule type" value="Genomic_DNA"/>
</dbReference>
<comment type="caution">
    <text evidence="2">The sequence shown here is derived from an EMBL/GenBank/DDBJ whole genome shotgun (WGS) entry which is preliminary data.</text>
</comment>
<accession>G1X930</accession>
<dbReference type="OrthoDB" id="10412530at2759"/>
<dbReference type="InterPro" id="IPR001810">
    <property type="entry name" value="F-box_dom"/>
</dbReference>
<evidence type="ECO:0000313" key="2">
    <source>
        <dbReference type="EMBL" id="EGX50373.1"/>
    </source>
</evidence>
<dbReference type="HOGENOM" id="CLU_434722_0_0_1"/>
<keyword evidence="3" id="KW-1185">Reference proteome</keyword>
<protein>
    <recommendedName>
        <fullName evidence="1">F-box domain-containing protein</fullName>
    </recommendedName>
</protein>
<feature type="domain" description="F-box" evidence="1">
    <location>
        <begin position="11"/>
        <end position="50"/>
    </location>
</feature>
<sequence length="629" mass="72827">MASLVLLSKVPEILFQIINHLSRKDVLSLLQTCRALYPACYRNIWSSVVFNTNTNDDDSYKLIQQARIIKKYIQNATAFRFTRTLVLGPPVFTLDLTDYIYDYVLSFELDPGSKNYVDLPEVLQELVESNGLDLRRIVIDLTDAGSSPCLKIAQEDLLCSLKTYAQSSPPGEFRTEVYGGTIRRLPKFFHLESITRLEMGVEGHGREKWPPGDTKYIGELKDRIGIEMSRLASLLSELPNLEVFSWRDPNDMILTVGCFPITMLPEEPFSSFPEERKKLQIAFLGMRKLVELKFYNLFFDPSFFVIPPESTRKLVIGIEMSDDWWRQFAKCQMPSIRELEIDIVHPQSHLHPLSSDFTIEDVSVTGLEKVSVICGDEFIPSDLRECVAQRNEAYLPQYIREKARERAGEIMKENAEKLAEHAFYVSRALEAECVTKILAIPDHEDDRRKQEFAQEYASVFMNSFTGTIDLRSFTSARENARSLRAKTNEYFEEIIRRITQEMEDTYTIKFAHGVENNDKCEQEFRSQCQEKLNRWIEMENDASKYDLFNARNLTRELASISERELMSMQGLDMIELLERRNNINDTAIEGIATAIVTNSEEDIERITNEWAQERVQILEYLFCENTVFL</sequence>
<dbReference type="Pfam" id="PF12937">
    <property type="entry name" value="F-box-like"/>
    <property type="match status" value="1"/>
</dbReference>
<dbReference type="GeneID" id="22891884"/>
<dbReference type="AlphaFoldDB" id="G1X930"/>
<dbReference type="Proteomes" id="UP000008784">
    <property type="component" value="Unassembled WGS sequence"/>
</dbReference>